<keyword evidence="4" id="KW-0547">Nucleotide-binding</keyword>
<keyword evidence="12" id="KW-1185">Reference proteome</keyword>
<gene>
    <name evidence="11" type="primary">XK1</name>
    <name evidence="11" type="ORF">SNEC2469_LOCUS2914</name>
</gene>
<evidence type="ECO:0000313" key="11">
    <source>
        <dbReference type="EMBL" id="CAE7222348.1"/>
    </source>
</evidence>
<dbReference type="GO" id="GO:0019150">
    <property type="term" value="F:D-ribulokinase activity"/>
    <property type="evidence" value="ECO:0007669"/>
    <property type="project" value="UniProtKB-EC"/>
</dbReference>
<dbReference type="SUPFAM" id="SSF53067">
    <property type="entry name" value="Actin-like ATPase domain"/>
    <property type="match status" value="2"/>
</dbReference>
<proteinExistence type="inferred from homology"/>
<dbReference type="Pfam" id="PF02782">
    <property type="entry name" value="FGGY_C"/>
    <property type="match status" value="1"/>
</dbReference>
<comment type="caution">
    <text evidence="11">The sequence shown here is derived from an EMBL/GenBank/DDBJ whole genome shotgun (WGS) entry which is preliminary data.</text>
</comment>
<name>A0A812KEM9_9DINO</name>
<dbReference type="GO" id="GO:0005997">
    <property type="term" value="P:xylulose metabolic process"/>
    <property type="evidence" value="ECO:0007669"/>
    <property type="project" value="TreeGrafter"/>
</dbReference>
<dbReference type="GO" id="GO:0005829">
    <property type="term" value="C:cytosol"/>
    <property type="evidence" value="ECO:0007669"/>
    <property type="project" value="TreeGrafter"/>
</dbReference>
<evidence type="ECO:0000256" key="4">
    <source>
        <dbReference type="ARBA" id="ARBA00022741"/>
    </source>
</evidence>
<evidence type="ECO:0000256" key="2">
    <source>
        <dbReference type="ARBA" id="ARBA00009156"/>
    </source>
</evidence>
<protein>
    <recommendedName>
        <fullName evidence="9">D-ribulose kinase</fullName>
        <ecNumber evidence="8">2.7.1.47</ecNumber>
    </recommendedName>
</protein>
<dbReference type="GO" id="GO:0004856">
    <property type="term" value="F:D-xylulokinase activity"/>
    <property type="evidence" value="ECO:0007669"/>
    <property type="project" value="TreeGrafter"/>
</dbReference>
<dbReference type="AlphaFoldDB" id="A0A812KEM9"/>
<reference evidence="11" key="1">
    <citation type="submission" date="2021-02" db="EMBL/GenBank/DDBJ databases">
        <authorList>
            <person name="Dougan E. K."/>
            <person name="Rhodes N."/>
            <person name="Thang M."/>
            <person name="Chan C."/>
        </authorList>
    </citation>
    <scope>NUCLEOTIDE SEQUENCE</scope>
</reference>
<dbReference type="PANTHER" id="PTHR10196">
    <property type="entry name" value="SUGAR KINASE"/>
    <property type="match status" value="1"/>
</dbReference>
<evidence type="ECO:0000256" key="8">
    <source>
        <dbReference type="ARBA" id="ARBA00066370"/>
    </source>
</evidence>
<dbReference type="OrthoDB" id="10262702at2759"/>
<dbReference type="Gene3D" id="3.30.420.40">
    <property type="match status" value="2"/>
</dbReference>
<keyword evidence="5" id="KW-0418">Kinase</keyword>
<evidence type="ECO:0000256" key="7">
    <source>
        <dbReference type="ARBA" id="ARBA00051146"/>
    </source>
</evidence>
<dbReference type="InterPro" id="IPR043129">
    <property type="entry name" value="ATPase_NBD"/>
</dbReference>
<dbReference type="InterPro" id="IPR018485">
    <property type="entry name" value="FGGY_C"/>
</dbReference>
<evidence type="ECO:0000256" key="5">
    <source>
        <dbReference type="ARBA" id="ARBA00022777"/>
    </source>
</evidence>
<feature type="domain" description="Carbohydrate kinase FGGY C-terminal" evidence="10">
    <location>
        <begin position="189"/>
        <end position="333"/>
    </location>
</feature>
<sequence length="339" mass="35824">MYNYSCSAAAVERCRAMLPSADHTASAPTSTLSKVWEFILSGRGGPGQRLVHQADWLASLTMGSGSQISGTDYHNALKLGYDIEKLCWPEWLLAEEQVANLLPQHVVAPGTTLGHVGAESSRWLGLPESCRVLAGTTDSIAAFLAAGTTQVGEAVTSLGSTMAIKMRSLVRVEDAAFGVYSHRLGGNPLQWLVGGASNTGGVVLRKFFTDKALKQLSDEIDAEADSGLDYYPLPSPGQRFPVCDSALQPRLEPRPASDAQFLHGILEGMARIEAAGYGKLAELGAGDVCRVVTAGGGAKNAKWRQIRQRLIGVQVQSADWTEAACGSALLALRGSGLLG</sequence>
<dbReference type="GO" id="GO:0005524">
    <property type="term" value="F:ATP binding"/>
    <property type="evidence" value="ECO:0007669"/>
    <property type="project" value="UniProtKB-KW"/>
</dbReference>
<evidence type="ECO:0000313" key="12">
    <source>
        <dbReference type="Proteomes" id="UP000601435"/>
    </source>
</evidence>
<dbReference type="EC" id="2.7.1.47" evidence="8"/>
<dbReference type="PANTHER" id="PTHR10196:SF80">
    <property type="entry name" value="D-RIBULOSE KINASE"/>
    <property type="match status" value="1"/>
</dbReference>
<dbReference type="EMBL" id="CAJNJA010007253">
    <property type="protein sequence ID" value="CAE7222348.1"/>
    <property type="molecule type" value="Genomic_DNA"/>
</dbReference>
<evidence type="ECO:0000256" key="9">
    <source>
        <dbReference type="ARBA" id="ARBA00072590"/>
    </source>
</evidence>
<evidence type="ECO:0000256" key="6">
    <source>
        <dbReference type="ARBA" id="ARBA00022840"/>
    </source>
</evidence>
<evidence type="ECO:0000256" key="1">
    <source>
        <dbReference type="ARBA" id="ARBA00001968"/>
    </source>
</evidence>
<comment type="cofactor">
    <cofactor evidence="1">
        <name>a divalent metal cation</name>
        <dbReference type="ChEBI" id="CHEBI:60240"/>
    </cofactor>
</comment>
<evidence type="ECO:0000256" key="3">
    <source>
        <dbReference type="ARBA" id="ARBA00022679"/>
    </source>
</evidence>
<dbReference type="FunFam" id="3.30.420.40:FF:000180">
    <property type="entry name" value="D-ribulose kinase isoform X1"/>
    <property type="match status" value="1"/>
</dbReference>
<comment type="catalytic activity">
    <reaction evidence="7">
        <text>D-ribulose + ATP = D-ribulose 5-phosphate + ADP + H(+)</text>
        <dbReference type="Rhea" id="RHEA:17601"/>
        <dbReference type="ChEBI" id="CHEBI:15378"/>
        <dbReference type="ChEBI" id="CHEBI:17173"/>
        <dbReference type="ChEBI" id="CHEBI:30616"/>
        <dbReference type="ChEBI" id="CHEBI:58121"/>
        <dbReference type="ChEBI" id="CHEBI:456216"/>
        <dbReference type="EC" id="2.7.1.47"/>
    </reaction>
</comment>
<organism evidence="11 12">
    <name type="scientific">Symbiodinium necroappetens</name>
    <dbReference type="NCBI Taxonomy" id="1628268"/>
    <lineage>
        <taxon>Eukaryota</taxon>
        <taxon>Sar</taxon>
        <taxon>Alveolata</taxon>
        <taxon>Dinophyceae</taxon>
        <taxon>Suessiales</taxon>
        <taxon>Symbiodiniaceae</taxon>
        <taxon>Symbiodinium</taxon>
    </lineage>
</organism>
<keyword evidence="6" id="KW-0067">ATP-binding</keyword>
<accession>A0A812KEM9</accession>
<keyword evidence="3" id="KW-0808">Transferase</keyword>
<dbReference type="CDD" id="cd07783">
    <property type="entry name" value="ASKHA_NBD_FGGY_SePSK_AtXK1-like"/>
    <property type="match status" value="1"/>
</dbReference>
<evidence type="ECO:0000259" key="10">
    <source>
        <dbReference type="Pfam" id="PF02782"/>
    </source>
</evidence>
<comment type="similarity">
    <text evidence="2">Belongs to the FGGY kinase family.</text>
</comment>
<dbReference type="Proteomes" id="UP000601435">
    <property type="component" value="Unassembled WGS sequence"/>
</dbReference>